<evidence type="ECO:0000313" key="2">
    <source>
        <dbReference type="EMBL" id="MEB8344274.1"/>
    </source>
</evidence>
<keyword evidence="3" id="KW-1185">Reference proteome</keyword>
<dbReference type="InterPro" id="IPR046195">
    <property type="entry name" value="DUF6227"/>
</dbReference>
<dbReference type="RefSeq" id="WP_326024122.1">
    <property type="nucleotide sequence ID" value="NZ_JAOZYC010000211.1"/>
</dbReference>
<proteinExistence type="predicted"/>
<evidence type="ECO:0000313" key="3">
    <source>
        <dbReference type="Proteomes" id="UP001354931"/>
    </source>
</evidence>
<reference evidence="2 3" key="1">
    <citation type="submission" date="2022-10" db="EMBL/GenBank/DDBJ databases">
        <authorList>
            <person name="Xie J."/>
            <person name="Shen N."/>
        </authorList>
    </citation>
    <scope>NUCLEOTIDE SEQUENCE [LARGE SCALE GENOMIC DNA]</scope>
    <source>
        <strain evidence="2 3">YIM65594</strain>
    </source>
</reference>
<comment type="caution">
    <text evidence="2">The sequence shown here is derived from an EMBL/GenBank/DDBJ whole genome shotgun (WGS) entry which is preliminary data.</text>
</comment>
<feature type="region of interest" description="Disordered" evidence="1">
    <location>
        <begin position="1"/>
        <end position="21"/>
    </location>
</feature>
<protein>
    <submittedName>
        <fullName evidence="2">DUF6227 family protein</fullName>
    </submittedName>
</protein>
<name>A0ABU6FJP2_9ACTN</name>
<gene>
    <name evidence="2" type="ORF">OKJ99_43050</name>
</gene>
<dbReference type="Pfam" id="PF19738">
    <property type="entry name" value="DUF6227"/>
    <property type="match status" value="1"/>
</dbReference>
<sequence>MSAPHDSGPGVGFGTEPDASPEAQLGRLLGRALNSFDLPDETLERLDGALAYAGSLHSAHHSAGRHRETYRHNWLLIDGGSLTLWELVHNTGRAGTPQHEVYVSEDELHLATGRLPLPREAEPEFDIHVPMTPVKLPPLPPLHRAFGLGDPDNSVDHARRLLRRAENPDVTTRPGPGTARLLQEACAHQITQAFGCRVGHGFTLYEHAFLLCDGCEISLWEVEHTATPDGRHMCEVYATQEAARAAMEHRASSYPRARR</sequence>
<dbReference type="Proteomes" id="UP001354931">
    <property type="component" value="Unassembled WGS sequence"/>
</dbReference>
<dbReference type="EMBL" id="JAOZYC010000211">
    <property type="protein sequence ID" value="MEB8344274.1"/>
    <property type="molecule type" value="Genomic_DNA"/>
</dbReference>
<evidence type="ECO:0000256" key="1">
    <source>
        <dbReference type="SAM" id="MobiDB-lite"/>
    </source>
</evidence>
<organism evidence="2 3">
    <name type="scientific">Streptomyces endophyticus</name>
    <dbReference type="NCBI Taxonomy" id="714166"/>
    <lineage>
        <taxon>Bacteria</taxon>
        <taxon>Bacillati</taxon>
        <taxon>Actinomycetota</taxon>
        <taxon>Actinomycetes</taxon>
        <taxon>Kitasatosporales</taxon>
        <taxon>Streptomycetaceae</taxon>
        <taxon>Streptomyces</taxon>
    </lineage>
</organism>
<accession>A0ABU6FJP2</accession>